<keyword evidence="4" id="KW-1185">Reference proteome</keyword>
<dbReference type="Proteomes" id="UP000198919">
    <property type="component" value="Unassembled WGS sequence"/>
</dbReference>
<dbReference type="OrthoDB" id="5572038at2"/>
<dbReference type="AlphaFoldDB" id="A0A1I3IB49"/>
<evidence type="ECO:0000313" key="1">
    <source>
        <dbReference type="EMBL" id="PHM39422.1"/>
    </source>
</evidence>
<evidence type="ECO:0000313" key="4">
    <source>
        <dbReference type="Proteomes" id="UP000224607"/>
    </source>
</evidence>
<organism evidence="2 3">
    <name type="scientific">Xenorhabdus mauleonii</name>
    <dbReference type="NCBI Taxonomy" id="351675"/>
    <lineage>
        <taxon>Bacteria</taxon>
        <taxon>Pseudomonadati</taxon>
        <taxon>Pseudomonadota</taxon>
        <taxon>Gammaproteobacteria</taxon>
        <taxon>Enterobacterales</taxon>
        <taxon>Morganellaceae</taxon>
        <taxon>Xenorhabdus</taxon>
    </lineage>
</organism>
<proteinExistence type="predicted"/>
<reference evidence="3" key="2">
    <citation type="submission" date="2016-10" db="EMBL/GenBank/DDBJ databases">
        <authorList>
            <person name="Varghese N."/>
            <person name="Submissions S."/>
        </authorList>
    </citation>
    <scope>NUCLEOTIDE SEQUENCE [LARGE SCALE GENOMIC DNA]</scope>
    <source>
        <strain evidence="3">DSM 17908</strain>
    </source>
</reference>
<reference evidence="2" key="1">
    <citation type="submission" date="2016-10" db="EMBL/GenBank/DDBJ databases">
        <authorList>
            <person name="de Groot N.N."/>
        </authorList>
    </citation>
    <scope>NUCLEOTIDE SEQUENCE [LARGE SCALE GENOMIC DNA]</scope>
    <source>
        <strain evidence="2">DSM 17908</strain>
    </source>
</reference>
<evidence type="ECO:0000313" key="3">
    <source>
        <dbReference type="Proteomes" id="UP000198919"/>
    </source>
</evidence>
<dbReference type="Proteomes" id="UP000224607">
    <property type="component" value="Unassembled WGS sequence"/>
</dbReference>
<sequence>MFIENIIIDALIYTRNLFNSKTQNKLYEESSLLMLPENKRQFYSLESRYRRYLSINAARKEMASAKTPYEKNIIMFKIQGNDNVGNCDEHSSIAFEYLVKKSKLIWGFYQKPFYIAIIGTTLNNYGHVFVALLNKLSYPLDHVQKSGNSFPLAELLMKKNGSEIWICDPWANIACHSYDYPTQWKEKMLKWASKGKIIDSSDRYIIPTSPESYQLMDIGISNIVYIEHVDFTPYHLL</sequence>
<dbReference type="EMBL" id="NITY01000010">
    <property type="protein sequence ID" value="PHM39422.1"/>
    <property type="molecule type" value="Genomic_DNA"/>
</dbReference>
<dbReference type="RefSeq" id="WP_092507227.1">
    <property type="nucleotide sequence ID" value="NZ_CAWNQB010000002.1"/>
</dbReference>
<evidence type="ECO:0000313" key="2">
    <source>
        <dbReference type="EMBL" id="SFI45057.1"/>
    </source>
</evidence>
<protein>
    <submittedName>
        <fullName evidence="2">Uncharacterized protein</fullName>
    </submittedName>
</protein>
<reference evidence="1 4" key="3">
    <citation type="journal article" date="2017" name="Nat. Microbiol.">
        <title>Natural product diversity associated with the nematode symbionts Photorhabdus and Xenorhabdus.</title>
        <authorList>
            <person name="Tobias N.J."/>
            <person name="Wolff H."/>
            <person name="Djahanschiri B."/>
            <person name="Grundmann F."/>
            <person name="Kronenwerth M."/>
            <person name="Shi Y.M."/>
            <person name="Simonyi S."/>
            <person name="Grun P."/>
            <person name="Shapiro-Ilan D."/>
            <person name="Pidot S.J."/>
            <person name="Stinear T.P."/>
            <person name="Ebersberger I."/>
            <person name="Bode H.B."/>
        </authorList>
    </citation>
    <scope>NUCLEOTIDE SEQUENCE [LARGE SCALE GENOMIC DNA]</scope>
    <source>
        <strain evidence="1 4">DSM 17908</strain>
    </source>
</reference>
<gene>
    <name evidence="2" type="ORF">SAMN05421680_101262</name>
    <name evidence="1" type="ORF">Xmau_02764</name>
</gene>
<name>A0A1I3IB49_9GAMM</name>
<accession>A0A1I3IB49</accession>
<dbReference type="EMBL" id="FORG01000001">
    <property type="protein sequence ID" value="SFI45057.1"/>
    <property type="molecule type" value="Genomic_DNA"/>
</dbReference>